<dbReference type="Proteomes" id="UP000050865">
    <property type="component" value="Unassembled WGS sequence"/>
</dbReference>
<reference evidence="1 2" key="1">
    <citation type="journal article" date="2015" name="Genome Announc.">
        <title>Expanding the biotechnology potential of lactobacilli through comparative genomics of 213 strains and associated genera.</title>
        <authorList>
            <person name="Sun Z."/>
            <person name="Harris H.M."/>
            <person name="McCann A."/>
            <person name="Guo C."/>
            <person name="Argimon S."/>
            <person name="Zhang W."/>
            <person name="Yang X."/>
            <person name="Jeffery I.B."/>
            <person name="Cooney J.C."/>
            <person name="Kagawa T.F."/>
            <person name="Liu W."/>
            <person name="Song Y."/>
            <person name="Salvetti E."/>
            <person name="Wrobel A."/>
            <person name="Rasinkangas P."/>
            <person name="Parkhill J."/>
            <person name="Rea M.C."/>
            <person name="O'Sullivan O."/>
            <person name="Ritari J."/>
            <person name="Douillard F.P."/>
            <person name="Paul Ross R."/>
            <person name="Yang R."/>
            <person name="Briner A.E."/>
            <person name="Felis G.E."/>
            <person name="de Vos W.M."/>
            <person name="Barrangou R."/>
            <person name="Klaenhammer T.R."/>
            <person name="Caufield P.W."/>
            <person name="Cui Y."/>
            <person name="Zhang H."/>
            <person name="O'Toole P.W."/>
        </authorList>
    </citation>
    <scope>NUCLEOTIDE SEQUENCE [LARGE SCALE GENOMIC DNA]</scope>
    <source>
        <strain evidence="1 2">DSM 22697</strain>
    </source>
</reference>
<keyword evidence="2" id="KW-1185">Reference proteome</keyword>
<organism evidence="1 2">
    <name type="scientific">Lacticaseibacillus camelliae DSM 22697 = JCM 13995</name>
    <dbReference type="NCBI Taxonomy" id="1423730"/>
    <lineage>
        <taxon>Bacteria</taxon>
        <taxon>Bacillati</taxon>
        <taxon>Bacillota</taxon>
        <taxon>Bacilli</taxon>
        <taxon>Lactobacillales</taxon>
        <taxon>Lactobacillaceae</taxon>
        <taxon>Lacticaseibacillus</taxon>
    </lineage>
</organism>
<dbReference type="RefSeq" id="WP_056989923.1">
    <property type="nucleotide sequence ID" value="NZ_AYZJ01000084.1"/>
</dbReference>
<comment type="caution">
    <text evidence="1">The sequence shown here is derived from an EMBL/GenBank/DDBJ whole genome shotgun (WGS) entry which is preliminary data.</text>
</comment>
<evidence type="ECO:0000313" key="2">
    <source>
        <dbReference type="Proteomes" id="UP000050865"/>
    </source>
</evidence>
<dbReference type="EMBL" id="AYZJ01000084">
    <property type="protein sequence ID" value="KRN18774.1"/>
    <property type="molecule type" value="Genomic_DNA"/>
</dbReference>
<dbReference type="PATRIC" id="fig|1423730.4.peg.567"/>
<dbReference type="AlphaFoldDB" id="A0A0R2ETG9"/>
<gene>
    <name evidence="1" type="ORF">FC75_GL000545</name>
</gene>
<name>A0A0R2ETG9_9LACO</name>
<accession>A0A0R2ETG9</accession>
<protein>
    <submittedName>
        <fullName evidence="1">Uncharacterized protein</fullName>
    </submittedName>
</protein>
<proteinExistence type="predicted"/>
<evidence type="ECO:0000313" key="1">
    <source>
        <dbReference type="EMBL" id="KRN18774.1"/>
    </source>
</evidence>
<sequence length="66" mass="7393">MSEENPIYVKTSDKENLILSMLAISQKMSGTLPTKSDFFDSLKELDVDPSPEFIEEVKKNFPGIGL</sequence>